<dbReference type="SUPFAM" id="SSF54001">
    <property type="entry name" value="Cysteine proteinases"/>
    <property type="match status" value="1"/>
</dbReference>
<dbReference type="PANTHER" id="PTHR21646">
    <property type="entry name" value="UBIQUITIN CARBOXYL-TERMINAL HYDROLASE"/>
    <property type="match status" value="1"/>
</dbReference>
<keyword evidence="4" id="KW-0378">Hydrolase</keyword>
<accession>A0A5N5TPW3</accession>
<dbReference type="GO" id="GO:0016579">
    <property type="term" value="P:protein deubiquitination"/>
    <property type="evidence" value="ECO:0007669"/>
    <property type="project" value="InterPro"/>
</dbReference>
<evidence type="ECO:0000256" key="2">
    <source>
        <dbReference type="ARBA" id="ARBA00012759"/>
    </source>
</evidence>
<dbReference type="InterPro" id="IPR050185">
    <property type="entry name" value="Ub_carboxyl-term_hydrolase"/>
</dbReference>
<dbReference type="Pfam" id="PF00443">
    <property type="entry name" value="UCH"/>
    <property type="match status" value="1"/>
</dbReference>
<reference evidence="4 5" key="1">
    <citation type="journal article" date="2019" name="PLoS Biol.">
        <title>Sex chromosomes control vertical transmission of feminizing Wolbachia symbionts in an isopod.</title>
        <authorList>
            <person name="Becking T."/>
            <person name="Chebbi M.A."/>
            <person name="Giraud I."/>
            <person name="Moumen B."/>
            <person name="Laverre T."/>
            <person name="Caubet Y."/>
            <person name="Peccoud J."/>
            <person name="Gilbert C."/>
            <person name="Cordaux R."/>
        </authorList>
    </citation>
    <scope>NUCLEOTIDE SEQUENCE [LARGE SCALE GENOMIC DNA]</scope>
    <source>
        <strain evidence="4">ANa2</strain>
        <tissue evidence="4">Whole body excluding digestive tract and cuticle</tissue>
    </source>
</reference>
<comment type="catalytic activity">
    <reaction evidence="1">
        <text>Thiol-dependent hydrolysis of ester, thioester, amide, peptide and isopeptide bonds formed by the C-terminal Gly of ubiquitin (a 76-residue protein attached to proteins as an intracellular targeting signal).</text>
        <dbReference type="EC" id="3.4.19.12"/>
    </reaction>
</comment>
<name>A0A5N5TPW3_9CRUS</name>
<dbReference type="InterPro" id="IPR038765">
    <property type="entry name" value="Papain-like_cys_pep_sf"/>
</dbReference>
<dbReference type="InterPro" id="IPR018200">
    <property type="entry name" value="USP_CS"/>
</dbReference>
<evidence type="ECO:0000313" key="5">
    <source>
        <dbReference type="Proteomes" id="UP000326759"/>
    </source>
</evidence>
<dbReference type="PROSITE" id="PS00973">
    <property type="entry name" value="USP_2"/>
    <property type="match status" value="1"/>
</dbReference>
<dbReference type="OrthoDB" id="10009867at2759"/>
<organism evidence="4 5">
    <name type="scientific">Armadillidium nasatum</name>
    <dbReference type="NCBI Taxonomy" id="96803"/>
    <lineage>
        <taxon>Eukaryota</taxon>
        <taxon>Metazoa</taxon>
        <taxon>Ecdysozoa</taxon>
        <taxon>Arthropoda</taxon>
        <taxon>Crustacea</taxon>
        <taxon>Multicrustacea</taxon>
        <taxon>Malacostraca</taxon>
        <taxon>Eumalacostraca</taxon>
        <taxon>Peracarida</taxon>
        <taxon>Isopoda</taxon>
        <taxon>Oniscidea</taxon>
        <taxon>Crinocheta</taxon>
        <taxon>Armadillidiidae</taxon>
        <taxon>Armadillidium</taxon>
    </lineage>
</organism>
<dbReference type="EMBL" id="SEYY01000019">
    <property type="protein sequence ID" value="KAB7508196.1"/>
    <property type="molecule type" value="Genomic_DNA"/>
</dbReference>
<dbReference type="InterPro" id="IPR001394">
    <property type="entry name" value="Peptidase_C19_UCH"/>
</dbReference>
<feature type="domain" description="USP" evidence="3">
    <location>
        <begin position="55"/>
        <end position="381"/>
    </location>
</feature>
<dbReference type="InterPro" id="IPR028889">
    <property type="entry name" value="USP"/>
</dbReference>
<dbReference type="EC" id="3.4.19.12" evidence="2"/>
<evidence type="ECO:0000313" key="4">
    <source>
        <dbReference type="EMBL" id="KAB7508196.1"/>
    </source>
</evidence>
<dbReference type="Proteomes" id="UP000326759">
    <property type="component" value="Unassembled WGS sequence"/>
</dbReference>
<gene>
    <name evidence="4" type="primary">USP2</name>
    <name evidence="4" type="ORF">Anas_07584</name>
</gene>
<proteinExistence type="predicted"/>
<dbReference type="Gene3D" id="3.90.70.10">
    <property type="entry name" value="Cysteine proteinases"/>
    <property type="match status" value="1"/>
</dbReference>
<evidence type="ECO:0000256" key="1">
    <source>
        <dbReference type="ARBA" id="ARBA00000707"/>
    </source>
</evidence>
<evidence type="ECO:0000259" key="3">
    <source>
        <dbReference type="PROSITE" id="PS50235"/>
    </source>
</evidence>
<sequence>MVQFPNWKLVKNEKSSLVEFDLDLECSSVSLSLRLLMRLDTISGDAHFYLRDFFSNTKHFDISCFMNSIIQCLSNIRCLLEYIIKEDYLSDINTTLSTMKGELIKAFGNLLRDLWRDGATGPVNTGPFKAQIQRFAPVFTGYAQHDAQEFLRKLLEGLHEDVNRVTQRPKPNIQEIEQDLDDREKAIEAWKRYLRYDDSKIVDMFVGQLKSCLQCSVCGHKSNTFDPFWDLSLPIPSKSIGQVRLSNCLDLFTKEEVLDGDEKPKCSKCNERRKMTKSFYIQKFPKVLRFSPHERWRGKLGYIVDFPLDNLDLSNYAACTTISTRYRLISVVNHSGTSLSGHYTAYCKHPYLNTWHEYNDSRVSSTRQNRICSAEAYVPLL</sequence>
<comment type="caution">
    <text evidence="4">The sequence shown here is derived from an EMBL/GenBank/DDBJ whole genome shotgun (WGS) entry which is preliminary data.</text>
</comment>
<dbReference type="AlphaFoldDB" id="A0A5N5TPW3"/>
<keyword evidence="5" id="KW-1185">Reference proteome</keyword>
<dbReference type="PANTHER" id="PTHR21646:SF23">
    <property type="entry name" value="UBIQUITIN CARBOXYL-TERMINAL HYDROLASE USP2"/>
    <property type="match status" value="1"/>
</dbReference>
<dbReference type="PROSITE" id="PS50235">
    <property type="entry name" value="USP_3"/>
    <property type="match status" value="1"/>
</dbReference>
<dbReference type="GO" id="GO:0004843">
    <property type="term" value="F:cysteine-type deubiquitinase activity"/>
    <property type="evidence" value="ECO:0007669"/>
    <property type="project" value="UniProtKB-EC"/>
</dbReference>
<protein>
    <recommendedName>
        <fullName evidence="2">ubiquitinyl hydrolase 1</fullName>
        <ecNumber evidence="2">3.4.19.12</ecNumber>
    </recommendedName>
</protein>
<dbReference type="CDD" id="cd02674">
    <property type="entry name" value="Peptidase_C19R"/>
    <property type="match status" value="1"/>
</dbReference>